<evidence type="ECO:0000256" key="1">
    <source>
        <dbReference type="SAM" id="Phobius"/>
    </source>
</evidence>
<dbReference type="RefSeq" id="WP_077846469.1">
    <property type="nucleotide sequence ID" value="NZ_LZZM01000080.1"/>
</dbReference>
<gene>
    <name evidence="2" type="ORF">CLPUN_12580</name>
</gene>
<sequence>MGEKEKNFLGFLVLFISIVIFVVVTSYTIDFDMIKVNGLANKMMNYLNENQYEEFFKNLEYDNFSRLDRFTEYQENINQILGEMTNYKNIGTYRNKNANGEDFILIEYDANFSKIPDKTVKINLIFIYKNSDWRASEYKVGLGNINNDVELVKDINYINYNLKEETKEVDEARKLVNSVVQDYDNEDYKQIYKILNNELKGKGDESEFISYLESQHNKYDKISNAKFNGYEIGKDKTEYKFYYYIKDENDKNIYIIFWVQIKDKSYLLGISFSENVW</sequence>
<dbReference type="EMBL" id="LZZM01000080">
    <property type="protein sequence ID" value="OOM80592.1"/>
    <property type="molecule type" value="Genomic_DNA"/>
</dbReference>
<keyword evidence="3" id="KW-1185">Reference proteome</keyword>
<keyword evidence="1" id="KW-1133">Transmembrane helix</keyword>
<feature type="transmembrane region" description="Helical" evidence="1">
    <location>
        <begin position="7"/>
        <end position="29"/>
    </location>
</feature>
<accession>A0A1S8TSN1</accession>
<comment type="caution">
    <text evidence="2">The sequence shown here is derived from an EMBL/GenBank/DDBJ whole genome shotgun (WGS) entry which is preliminary data.</text>
</comment>
<protein>
    <submittedName>
        <fullName evidence="2">Uncharacterized protein</fullName>
    </submittedName>
</protein>
<dbReference type="STRING" id="29367.CLPUN_12580"/>
<dbReference type="AlphaFoldDB" id="A0A1S8TSN1"/>
<name>A0A1S8TSN1_9CLOT</name>
<keyword evidence="1" id="KW-0472">Membrane</keyword>
<evidence type="ECO:0000313" key="3">
    <source>
        <dbReference type="Proteomes" id="UP000190890"/>
    </source>
</evidence>
<evidence type="ECO:0000313" key="2">
    <source>
        <dbReference type="EMBL" id="OOM80592.1"/>
    </source>
</evidence>
<keyword evidence="1" id="KW-0812">Transmembrane</keyword>
<reference evidence="2 3" key="1">
    <citation type="submission" date="2016-05" db="EMBL/GenBank/DDBJ databases">
        <title>Microbial solvent formation.</title>
        <authorList>
            <person name="Poehlein A."/>
            <person name="Montoya Solano J.D."/>
            <person name="Flitsch S."/>
            <person name="Krabben P."/>
            <person name="Duerre P."/>
            <person name="Daniel R."/>
        </authorList>
    </citation>
    <scope>NUCLEOTIDE SEQUENCE [LARGE SCALE GENOMIC DNA]</scope>
    <source>
        <strain evidence="2 3">DSM 2619</strain>
    </source>
</reference>
<organism evidence="2 3">
    <name type="scientific">Clostridium puniceum</name>
    <dbReference type="NCBI Taxonomy" id="29367"/>
    <lineage>
        <taxon>Bacteria</taxon>
        <taxon>Bacillati</taxon>
        <taxon>Bacillota</taxon>
        <taxon>Clostridia</taxon>
        <taxon>Eubacteriales</taxon>
        <taxon>Clostridiaceae</taxon>
        <taxon>Clostridium</taxon>
    </lineage>
</organism>
<dbReference type="OrthoDB" id="9960510at2"/>
<proteinExistence type="predicted"/>
<dbReference type="Proteomes" id="UP000190890">
    <property type="component" value="Unassembled WGS sequence"/>
</dbReference>